<dbReference type="AlphaFoldDB" id="A0A284VKD8"/>
<reference evidence="2" key="1">
    <citation type="submission" date="2017-06" db="EMBL/GenBank/DDBJ databases">
        <authorList>
            <person name="Cremers G."/>
        </authorList>
    </citation>
    <scope>NUCLEOTIDE SEQUENCE [LARGE SCALE GENOMIC DNA]</scope>
</reference>
<dbReference type="RefSeq" id="WP_096204060.1">
    <property type="nucleotide sequence ID" value="NZ_FZMP01000036.1"/>
</dbReference>
<keyword evidence="2" id="KW-1185">Reference proteome</keyword>
<protein>
    <submittedName>
        <fullName evidence="1">Uncharacterized protein</fullName>
    </submittedName>
</protein>
<organism evidence="1 2">
    <name type="scientific">Candidatus Methanoperedens nitratireducens</name>
    <dbReference type="NCBI Taxonomy" id="1392998"/>
    <lineage>
        <taxon>Archaea</taxon>
        <taxon>Methanobacteriati</taxon>
        <taxon>Methanobacteriota</taxon>
        <taxon>Stenosarchaea group</taxon>
        <taxon>Methanomicrobia</taxon>
        <taxon>Methanosarcinales</taxon>
        <taxon>ANME-2 cluster</taxon>
        <taxon>Candidatus Methanoperedentaceae</taxon>
        <taxon>Candidatus Methanoperedens</taxon>
    </lineage>
</organism>
<evidence type="ECO:0000313" key="2">
    <source>
        <dbReference type="Proteomes" id="UP000218615"/>
    </source>
</evidence>
<dbReference type="Proteomes" id="UP000218615">
    <property type="component" value="Unassembled WGS sequence"/>
</dbReference>
<dbReference type="OrthoDB" id="150907at2157"/>
<dbReference type="EMBL" id="FZMP01000036">
    <property type="protein sequence ID" value="SNQ59734.1"/>
    <property type="molecule type" value="Genomic_DNA"/>
</dbReference>
<evidence type="ECO:0000313" key="1">
    <source>
        <dbReference type="EMBL" id="SNQ59734.1"/>
    </source>
</evidence>
<proteinExistence type="predicted"/>
<name>A0A284VKD8_9EURY</name>
<sequence>MELIEKERLYLKFHGERHIAEEASELDQFIDIFKRHDKNDISSAMQKQEISYLIKDEGGVSDELLSEFVDLMKPNENDMRDALEGLGLKHMIRKK</sequence>
<accession>A0A284VKD8</accession>
<gene>
    <name evidence="1" type="ORF">MNV_1300010</name>
</gene>